<dbReference type="EMBL" id="JWZX01002641">
    <property type="protein sequence ID" value="KOO27946.1"/>
    <property type="molecule type" value="Genomic_DNA"/>
</dbReference>
<protein>
    <submittedName>
        <fullName evidence="2">Cyclin-dependent protein</fullName>
    </submittedName>
</protein>
<dbReference type="Pfam" id="PF08613">
    <property type="entry name" value="Cyclin"/>
    <property type="match status" value="1"/>
</dbReference>
<comment type="caution">
    <text evidence="2">The sequence shown here is derived from an EMBL/GenBank/DDBJ whole genome shotgun (WGS) entry which is preliminary data.</text>
</comment>
<keyword evidence="3" id="KW-1185">Reference proteome</keyword>
<sequence>MSTVAPQIQARVPLGPFRHRRGQSFCAGDCCAPAAASTSRSFDATRWPSSPAWAAALHLSGPPRTGEGTDRTHAWTTPEGKNTLARSLPIEFSSSKRAAESSPMASEPQAAATCSACSTSSAGSLSSSATSSADVPAPVQKPRHATPESPAAAQAEVVRAACRLLDRVVGECQLGSQLSPDQVFAPIFHSVSVPSISGGDYLVHHLLRLGLARKEHLSEAVVLHAFLLIDRLLQREAPKGFHLCTRNVHRVLLATTLVSAKLLDDECYNNNYWASVGGVSLPHLNELEVELMRLLNFELLVTASMIDAARTRMLATVASA</sequence>
<dbReference type="InterPro" id="IPR036915">
    <property type="entry name" value="Cyclin-like_sf"/>
</dbReference>
<dbReference type="Gene3D" id="1.10.472.10">
    <property type="entry name" value="Cyclin-like"/>
    <property type="match status" value="1"/>
</dbReference>
<evidence type="ECO:0000256" key="1">
    <source>
        <dbReference type="SAM" id="MobiDB-lite"/>
    </source>
</evidence>
<feature type="region of interest" description="Disordered" evidence="1">
    <location>
        <begin position="127"/>
        <end position="152"/>
    </location>
</feature>
<evidence type="ECO:0000313" key="2">
    <source>
        <dbReference type="EMBL" id="KOO27946.1"/>
    </source>
</evidence>
<organism evidence="2 3">
    <name type="scientific">Chrysochromulina tobinii</name>
    <dbReference type="NCBI Taxonomy" id="1460289"/>
    <lineage>
        <taxon>Eukaryota</taxon>
        <taxon>Haptista</taxon>
        <taxon>Haptophyta</taxon>
        <taxon>Prymnesiophyceae</taxon>
        <taxon>Prymnesiales</taxon>
        <taxon>Chrysochromulinaceae</taxon>
        <taxon>Chrysochromulina</taxon>
    </lineage>
</organism>
<name>A0A0M0JN16_9EUKA</name>
<dbReference type="AlphaFoldDB" id="A0A0M0JN16"/>
<accession>A0A0M0JN16</accession>
<reference evidence="3" key="1">
    <citation type="journal article" date="2015" name="PLoS Genet.">
        <title>Genome Sequence and Transcriptome Analyses of Chrysochromulina tobin: Metabolic Tools for Enhanced Algal Fitness in the Prominent Order Prymnesiales (Haptophyceae).</title>
        <authorList>
            <person name="Hovde B.T."/>
            <person name="Deodato C.R."/>
            <person name="Hunsperger H.M."/>
            <person name="Ryken S.A."/>
            <person name="Yost W."/>
            <person name="Jha R.K."/>
            <person name="Patterson J."/>
            <person name="Monnat R.J. Jr."/>
            <person name="Barlow S.B."/>
            <person name="Starkenburg S.R."/>
            <person name="Cattolico R.A."/>
        </authorList>
    </citation>
    <scope>NUCLEOTIDE SEQUENCE</scope>
    <source>
        <strain evidence="3">CCMP291</strain>
    </source>
</reference>
<dbReference type="InterPro" id="IPR013922">
    <property type="entry name" value="Cyclin_PHO80-like"/>
</dbReference>
<dbReference type="Proteomes" id="UP000037460">
    <property type="component" value="Unassembled WGS sequence"/>
</dbReference>
<dbReference type="PANTHER" id="PTHR15615">
    <property type="match status" value="1"/>
</dbReference>
<feature type="region of interest" description="Disordered" evidence="1">
    <location>
        <begin position="62"/>
        <end position="82"/>
    </location>
</feature>
<dbReference type="PANTHER" id="PTHR15615:SF108">
    <property type="entry name" value="PROTEIN CNPPD1"/>
    <property type="match status" value="1"/>
</dbReference>
<gene>
    <name evidence="2" type="ORF">Ctob_001238</name>
</gene>
<dbReference type="OrthoDB" id="337735at2759"/>
<dbReference type="GO" id="GO:0019901">
    <property type="term" value="F:protein kinase binding"/>
    <property type="evidence" value="ECO:0007669"/>
    <property type="project" value="InterPro"/>
</dbReference>
<proteinExistence type="predicted"/>
<dbReference type="SUPFAM" id="SSF47954">
    <property type="entry name" value="Cyclin-like"/>
    <property type="match status" value="1"/>
</dbReference>
<dbReference type="CDD" id="cd20558">
    <property type="entry name" value="CYCLIN_ScPCL7-like"/>
    <property type="match status" value="1"/>
</dbReference>
<evidence type="ECO:0000313" key="3">
    <source>
        <dbReference type="Proteomes" id="UP000037460"/>
    </source>
</evidence>